<dbReference type="InterPro" id="IPR036388">
    <property type="entry name" value="WH-like_DNA-bd_sf"/>
</dbReference>
<name>A0A842G5L4_9LIST</name>
<comment type="caution">
    <text evidence="1">The sequence shown here is derived from an EMBL/GenBank/DDBJ whole genome shotgun (WGS) entry which is preliminary data.</text>
</comment>
<dbReference type="Gene3D" id="1.10.10.10">
    <property type="entry name" value="Winged helix-like DNA-binding domain superfamily/Winged helix DNA-binding domain"/>
    <property type="match status" value="1"/>
</dbReference>
<evidence type="ECO:0000313" key="2">
    <source>
        <dbReference type="Proteomes" id="UP000585696"/>
    </source>
</evidence>
<reference evidence="1 2" key="1">
    <citation type="submission" date="2020-03" db="EMBL/GenBank/DDBJ databases">
        <title>Soil Listeria distribution.</title>
        <authorList>
            <person name="Liao J."/>
            <person name="Wiedmann M."/>
        </authorList>
    </citation>
    <scope>NUCLEOTIDE SEQUENCE [LARGE SCALE GENOMIC DNA]</scope>
    <source>
        <strain evidence="1 2">FSL L7-0054</strain>
    </source>
</reference>
<dbReference type="Proteomes" id="UP000585696">
    <property type="component" value="Unassembled WGS sequence"/>
</dbReference>
<dbReference type="RefSeq" id="WP_185655467.1">
    <property type="nucleotide sequence ID" value="NZ_JAARZS010000065.1"/>
</dbReference>
<dbReference type="SUPFAM" id="SSF46785">
    <property type="entry name" value="Winged helix' DNA-binding domain"/>
    <property type="match status" value="1"/>
</dbReference>
<gene>
    <name evidence="1" type="ORF">HCB69_15940</name>
</gene>
<dbReference type="Pfam" id="PF13730">
    <property type="entry name" value="HTH_36"/>
    <property type="match status" value="1"/>
</dbReference>
<accession>A0A842G5L4</accession>
<evidence type="ECO:0000313" key="1">
    <source>
        <dbReference type="EMBL" id="MBC2285867.1"/>
    </source>
</evidence>
<dbReference type="AlphaFoldDB" id="A0A842G5L4"/>
<dbReference type="InterPro" id="IPR036390">
    <property type="entry name" value="WH_DNA-bd_sf"/>
</dbReference>
<dbReference type="EMBL" id="JAARZS010000065">
    <property type="protein sequence ID" value="MBC2285867.1"/>
    <property type="molecule type" value="Genomic_DNA"/>
</dbReference>
<protein>
    <recommendedName>
        <fullName evidence="3">Helix-turn-helix domain-containing protein</fullName>
    </recommendedName>
</protein>
<sequence length="260" mass="30311">MHDQEIFSLVESNFFQVPNFVYDNGDLNHYELALLQYFFRLNNSNQSFPSVQKIAKVLQCSKPTVRKSLDALIEKKYVRKTQRKRENGSFTSNLYYLLDPSKSPLPPLVNDVDHPSQGDLPRVVKEIDPHIKTYNTKTNLEKKKTKTAHQYTDDFEKFWKLYPRNKEKRKASTAFEHALLNFPMEIILKGTQLYANECESEKTELKFIKHATTFLNNECFLEFDESLQPVSEANYKKMVDGKLDQINQFFSDAGGEVDDT</sequence>
<evidence type="ECO:0008006" key="3">
    <source>
        <dbReference type="Google" id="ProtNLM"/>
    </source>
</evidence>
<proteinExistence type="predicted"/>
<organism evidence="1 2">
    <name type="scientific">Listeria booriae</name>
    <dbReference type="NCBI Taxonomy" id="1552123"/>
    <lineage>
        <taxon>Bacteria</taxon>
        <taxon>Bacillati</taxon>
        <taxon>Bacillota</taxon>
        <taxon>Bacilli</taxon>
        <taxon>Bacillales</taxon>
        <taxon>Listeriaceae</taxon>
        <taxon>Listeria</taxon>
    </lineage>
</organism>